<sequence>MAVGRHPRTRVASKRGLFQVHLSAELVPSFTAPFVCCAAVPSCTCLPILSCPLPQKRRLRVYTRRMAIPSTSRISPIRGNRCKRCTLVAGYGSCTTWQASSPVTAPPCCPAAHILVRLSRWVHSGLTVLRRTRTTRNT</sequence>
<keyword evidence="2" id="KW-1185">Reference proteome</keyword>
<accession>A0A165C2W4</accession>
<protein>
    <submittedName>
        <fullName evidence="1">Uncharacterized protein</fullName>
    </submittedName>
</protein>
<reference evidence="1 2" key="1">
    <citation type="journal article" date="2016" name="Mol. Biol. Evol.">
        <title>Comparative Genomics of Early-Diverging Mushroom-Forming Fungi Provides Insights into the Origins of Lignocellulose Decay Capabilities.</title>
        <authorList>
            <person name="Nagy L.G."/>
            <person name="Riley R."/>
            <person name="Tritt A."/>
            <person name="Adam C."/>
            <person name="Daum C."/>
            <person name="Floudas D."/>
            <person name="Sun H."/>
            <person name="Yadav J.S."/>
            <person name="Pangilinan J."/>
            <person name="Larsson K.H."/>
            <person name="Matsuura K."/>
            <person name="Barry K."/>
            <person name="Labutti K."/>
            <person name="Kuo R."/>
            <person name="Ohm R.A."/>
            <person name="Bhattacharya S.S."/>
            <person name="Shirouzu T."/>
            <person name="Yoshinaga Y."/>
            <person name="Martin F.M."/>
            <person name="Grigoriev I.V."/>
            <person name="Hibbett D.S."/>
        </authorList>
    </citation>
    <scope>NUCLEOTIDE SEQUENCE [LARGE SCALE GENOMIC DNA]</scope>
    <source>
        <strain evidence="1 2">HHB12029</strain>
    </source>
</reference>
<gene>
    <name evidence="1" type="ORF">EXIGLDRAFT_369472</name>
</gene>
<dbReference type="InParanoid" id="A0A165C2W4"/>
<evidence type="ECO:0000313" key="1">
    <source>
        <dbReference type="EMBL" id="KZV81714.1"/>
    </source>
</evidence>
<evidence type="ECO:0000313" key="2">
    <source>
        <dbReference type="Proteomes" id="UP000077266"/>
    </source>
</evidence>
<organism evidence="1 2">
    <name type="scientific">Exidia glandulosa HHB12029</name>
    <dbReference type="NCBI Taxonomy" id="1314781"/>
    <lineage>
        <taxon>Eukaryota</taxon>
        <taxon>Fungi</taxon>
        <taxon>Dikarya</taxon>
        <taxon>Basidiomycota</taxon>
        <taxon>Agaricomycotina</taxon>
        <taxon>Agaricomycetes</taxon>
        <taxon>Auriculariales</taxon>
        <taxon>Exidiaceae</taxon>
        <taxon>Exidia</taxon>
    </lineage>
</organism>
<dbReference type="EMBL" id="KV426373">
    <property type="protein sequence ID" value="KZV81714.1"/>
    <property type="molecule type" value="Genomic_DNA"/>
</dbReference>
<proteinExistence type="predicted"/>
<dbReference type="AlphaFoldDB" id="A0A165C2W4"/>
<dbReference type="Proteomes" id="UP000077266">
    <property type="component" value="Unassembled WGS sequence"/>
</dbReference>
<name>A0A165C2W4_EXIGL</name>